<dbReference type="EMBL" id="DVMW01000041">
    <property type="protein sequence ID" value="HIU36330.1"/>
    <property type="molecule type" value="Genomic_DNA"/>
</dbReference>
<dbReference type="Proteomes" id="UP000824071">
    <property type="component" value="Unassembled WGS sequence"/>
</dbReference>
<keyword evidence="1" id="KW-0812">Transmembrane</keyword>
<dbReference type="InterPro" id="IPR047928">
    <property type="entry name" value="Perm_prefix_1"/>
</dbReference>
<proteinExistence type="predicted"/>
<dbReference type="AlphaFoldDB" id="A0A9D1IG81"/>
<reference evidence="2" key="1">
    <citation type="submission" date="2020-10" db="EMBL/GenBank/DDBJ databases">
        <authorList>
            <person name="Gilroy R."/>
        </authorList>
    </citation>
    <scope>NUCLEOTIDE SEQUENCE</scope>
    <source>
        <strain evidence="2">ChiGjej1B1-19959</strain>
    </source>
</reference>
<name>A0A9D1IG81_9FIRM</name>
<reference evidence="2" key="2">
    <citation type="journal article" date="2021" name="PeerJ">
        <title>Extensive microbial diversity within the chicken gut microbiome revealed by metagenomics and culture.</title>
        <authorList>
            <person name="Gilroy R."/>
            <person name="Ravi A."/>
            <person name="Getino M."/>
            <person name="Pursley I."/>
            <person name="Horton D.L."/>
            <person name="Alikhan N.F."/>
            <person name="Baker D."/>
            <person name="Gharbi K."/>
            <person name="Hall N."/>
            <person name="Watson M."/>
            <person name="Adriaenssens E.M."/>
            <person name="Foster-Nyarko E."/>
            <person name="Jarju S."/>
            <person name="Secka A."/>
            <person name="Antonio M."/>
            <person name="Oren A."/>
            <person name="Chaudhuri R.R."/>
            <person name="La Ragione R."/>
            <person name="Hildebrand F."/>
            <person name="Pallen M.J."/>
        </authorList>
    </citation>
    <scope>NUCLEOTIDE SEQUENCE</scope>
    <source>
        <strain evidence="2">ChiGjej1B1-19959</strain>
    </source>
</reference>
<feature type="transmembrane region" description="Helical" evidence="1">
    <location>
        <begin position="107"/>
        <end position="124"/>
    </location>
</feature>
<evidence type="ECO:0000313" key="3">
    <source>
        <dbReference type="Proteomes" id="UP000824071"/>
    </source>
</evidence>
<feature type="transmembrane region" description="Helical" evidence="1">
    <location>
        <begin position="201"/>
        <end position="222"/>
    </location>
</feature>
<gene>
    <name evidence="2" type="ORF">IAC53_06995</name>
</gene>
<organism evidence="2 3">
    <name type="scientific">Candidatus Fimenecus excrementigallinarum</name>
    <dbReference type="NCBI Taxonomy" id="2840816"/>
    <lineage>
        <taxon>Bacteria</taxon>
        <taxon>Bacillati</taxon>
        <taxon>Bacillota</taxon>
        <taxon>Clostridia</taxon>
        <taxon>Candidatus Fimenecus</taxon>
    </lineage>
</organism>
<protein>
    <submittedName>
        <fullName evidence="2">Uncharacterized protein</fullName>
    </submittedName>
</protein>
<feature type="transmembrane region" description="Helical" evidence="1">
    <location>
        <begin position="242"/>
        <end position="263"/>
    </location>
</feature>
<evidence type="ECO:0000256" key="1">
    <source>
        <dbReference type="SAM" id="Phobius"/>
    </source>
</evidence>
<feature type="transmembrane region" description="Helical" evidence="1">
    <location>
        <begin position="136"/>
        <end position="155"/>
    </location>
</feature>
<keyword evidence="1" id="KW-0472">Membrane</keyword>
<sequence>MLPRALTDFARDAVAPIRARKLRREAEEELVDHMAEIYAQDLATGMSEEDAAGDAVARMGTLRLLQSRYADLYGNAEPRPMHVAMDCALWGLLLSHLWLFSSPNSDLLFQAGGGLFLLFALGRLQAVSSRLRKIYFLQPATLLLQIVAYGVSLYFGLSSLPAMLTHMAAWLLDGVFLCALYPALCEIYNAACEPGDSMTPGIFPALFLLLFSDYFAMMGWWYNATDTPYLVTLQNGWGSTMPVFMVLGAVLFVALFSRVRRVVCSGEPQETRLDPLPKKAKRRFLAAALAFLLLPGVGMLTAALRAPQTEAYVQADVQSPGADAAREHLVSLGLPAEIAADLPDSEALLYADTATMQVILDGYSSSAGNADDPVVRGYQFWGTDMTEPVRTLFCFTYPETYDAPFSEAFYFCMDWDVFSWHQSEEAPPDFALILAEQNGETVRCAPLQTSLVEREDFSFRDSGMIGATYAFPRASTGRRAYFAASRDFMGGDGWGKISGTDGVYTSQRLPFSADGLDPWTRSALYFSDRKFQSSVFLKQRQIYGYAQNPIDAEHFTDPQPPVF</sequence>
<feature type="transmembrane region" description="Helical" evidence="1">
    <location>
        <begin position="167"/>
        <end position="189"/>
    </location>
</feature>
<keyword evidence="1" id="KW-1133">Transmembrane helix</keyword>
<accession>A0A9D1IG81</accession>
<comment type="caution">
    <text evidence="2">The sequence shown here is derived from an EMBL/GenBank/DDBJ whole genome shotgun (WGS) entry which is preliminary data.</text>
</comment>
<feature type="transmembrane region" description="Helical" evidence="1">
    <location>
        <begin position="284"/>
        <end position="304"/>
    </location>
</feature>
<dbReference type="NCBIfam" id="NF038403">
    <property type="entry name" value="perm_prefix_1"/>
    <property type="match status" value="1"/>
</dbReference>
<evidence type="ECO:0000313" key="2">
    <source>
        <dbReference type="EMBL" id="HIU36330.1"/>
    </source>
</evidence>